<sequence>MGNVCCGWSRRVGEQNDRVHSRSIKIRVSSPAGSRLDVPPGVLSRPRDLILILGQDRAGKTTVFRQAVLQFGNKFDHVDRRVLLRELRAWVVEVVRARARRAWRLQSPRVLDDDLNRQVQFLMSYVAGDADDDIMSMAFVSAVDSIWADTRIRQWSESGPNGESEWIFISKVARIADPDYVVTDDDIVHAQIPSLDIQEADLNCDSCGIRAVDVNQRSSHLKWLTMMDRDRRFVFFVCAVHEYDRIGCGAPSGLESSLSMFRDVCMARTMAHVPVVLLLNKVDLLEDKLRREPYADYDPTFHDSNETVPVVMHIQKRFLAISREAQVATKMFRAVHVQMVTATRTGNVQFAIREAIRQVVLPATTRTIEFSVM</sequence>
<geneLocation type="mitochondrion" evidence="8"/>
<dbReference type="AlphaFoldDB" id="A0A0G4J5Z1"/>
<dbReference type="SUPFAM" id="SSF47895">
    <property type="entry name" value="Transducin (alpha subunit), insertion domain"/>
    <property type="match status" value="1"/>
</dbReference>
<keyword evidence="9" id="KW-1185">Reference proteome</keyword>
<proteinExistence type="predicted"/>
<dbReference type="OrthoDB" id="5817230at2759"/>
<dbReference type="GO" id="GO:0005834">
    <property type="term" value="C:heterotrimeric G-protein complex"/>
    <property type="evidence" value="ECO:0007669"/>
    <property type="project" value="TreeGrafter"/>
</dbReference>
<dbReference type="PROSITE" id="PS51882">
    <property type="entry name" value="G_ALPHA"/>
    <property type="match status" value="1"/>
</dbReference>
<evidence type="ECO:0000256" key="1">
    <source>
        <dbReference type="ARBA" id="ARBA00022723"/>
    </source>
</evidence>
<gene>
    <name evidence="7" type="ORF">PBRA_002638</name>
    <name evidence="8" type="ORF">PLBR_LOCUS2013</name>
</gene>
<evidence type="ECO:0000313" key="10">
    <source>
        <dbReference type="Proteomes" id="UP000290189"/>
    </source>
</evidence>
<dbReference type="GO" id="GO:0001664">
    <property type="term" value="F:G protein-coupled receptor binding"/>
    <property type="evidence" value="ECO:0007669"/>
    <property type="project" value="TreeGrafter"/>
</dbReference>
<dbReference type="Gene3D" id="3.40.50.300">
    <property type="entry name" value="P-loop containing nucleotide triphosphate hydrolases"/>
    <property type="match status" value="1"/>
</dbReference>
<keyword evidence="4" id="KW-0807">Transducer</keyword>
<dbReference type="GO" id="GO:0031683">
    <property type="term" value="F:G-protein beta/gamma-subunit complex binding"/>
    <property type="evidence" value="ECO:0007669"/>
    <property type="project" value="InterPro"/>
</dbReference>
<reference evidence="8 10" key="2">
    <citation type="submission" date="2018-03" db="EMBL/GenBank/DDBJ databases">
        <authorList>
            <person name="Fogelqvist J."/>
        </authorList>
    </citation>
    <scope>NUCLEOTIDE SEQUENCE [LARGE SCALE GENOMIC DNA]</scope>
</reference>
<dbReference type="PRINTS" id="PR00318">
    <property type="entry name" value="GPROTEINA"/>
</dbReference>
<feature type="binding site" evidence="5">
    <location>
        <begin position="213"/>
        <end position="216"/>
    </location>
    <ligand>
        <name>GTP</name>
        <dbReference type="ChEBI" id="CHEBI:37565"/>
    </ligand>
</feature>
<evidence type="ECO:0000256" key="2">
    <source>
        <dbReference type="ARBA" id="ARBA00022741"/>
    </source>
</evidence>
<keyword evidence="8" id="KW-0496">Mitochondrion</keyword>
<evidence type="ECO:0000256" key="3">
    <source>
        <dbReference type="ARBA" id="ARBA00023134"/>
    </source>
</evidence>
<evidence type="ECO:0000256" key="5">
    <source>
        <dbReference type="PIRSR" id="PIRSR601019-1"/>
    </source>
</evidence>
<dbReference type="Gene3D" id="1.10.400.10">
    <property type="entry name" value="GI Alpha 1, domain 2-like"/>
    <property type="match status" value="1"/>
</dbReference>
<dbReference type="GO" id="GO:0003924">
    <property type="term" value="F:GTPase activity"/>
    <property type="evidence" value="ECO:0007669"/>
    <property type="project" value="InterPro"/>
</dbReference>
<dbReference type="Proteomes" id="UP000290189">
    <property type="component" value="Unassembled WGS sequence"/>
</dbReference>
<feature type="binding site" evidence="5">
    <location>
        <begin position="280"/>
        <end position="283"/>
    </location>
    <ligand>
        <name>GTP</name>
        <dbReference type="ChEBI" id="CHEBI:37565"/>
    </ligand>
</feature>
<accession>A0A0G4J5Z1</accession>
<dbReference type="InterPro" id="IPR027417">
    <property type="entry name" value="P-loop_NTPase"/>
</dbReference>
<dbReference type="FunFam" id="3.40.50.300:FF:000720">
    <property type="entry name" value="Guanine nucleotide-binding protein G(k) subunit alpha"/>
    <property type="match status" value="1"/>
</dbReference>
<dbReference type="GO" id="GO:0005737">
    <property type="term" value="C:cytoplasm"/>
    <property type="evidence" value="ECO:0007669"/>
    <property type="project" value="TreeGrafter"/>
</dbReference>
<dbReference type="Pfam" id="PF00503">
    <property type="entry name" value="G-alpha"/>
    <property type="match status" value="1"/>
</dbReference>
<dbReference type="InterPro" id="IPR001019">
    <property type="entry name" value="Gprotein_alpha_su"/>
</dbReference>
<dbReference type="EMBL" id="CDSF01000133">
    <property type="protein sequence ID" value="CEP02671.1"/>
    <property type="molecule type" value="Genomic_DNA"/>
</dbReference>
<reference evidence="7 9" key="1">
    <citation type="submission" date="2015-02" db="EMBL/GenBank/DDBJ databases">
        <authorList>
            <person name="Chooi Y.-H."/>
        </authorList>
    </citation>
    <scope>NUCLEOTIDE SEQUENCE [LARGE SCALE GENOMIC DNA]</scope>
    <source>
        <strain evidence="7">E3</strain>
    </source>
</reference>
<evidence type="ECO:0000313" key="7">
    <source>
        <dbReference type="EMBL" id="CEP02671.1"/>
    </source>
</evidence>
<evidence type="ECO:0000313" key="9">
    <source>
        <dbReference type="Proteomes" id="UP000039324"/>
    </source>
</evidence>
<dbReference type="Proteomes" id="UP000039324">
    <property type="component" value="Unassembled WGS sequence"/>
</dbReference>
<dbReference type="PANTHER" id="PTHR10218">
    <property type="entry name" value="GTP-BINDING PROTEIN ALPHA SUBUNIT"/>
    <property type="match status" value="1"/>
</dbReference>
<feature type="binding site" evidence="6">
    <location>
        <position position="194"/>
    </location>
    <ligand>
        <name>Mg(2+)</name>
        <dbReference type="ChEBI" id="CHEBI:18420"/>
    </ligand>
</feature>
<dbReference type="STRING" id="37360.A0A0G4J5Z1"/>
<protein>
    <submittedName>
        <fullName evidence="7">Uncharacterized protein</fullName>
    </submittedName>
</protein>
<keyword evidence="2 5" id="KW-0547">Nucleotide-binding</keyword>
<feature type="binding site" evidence="6">
    <location>
        <position position="61"/>
    </location>
    <ligand>
        <name>Mg(2+)</name>
        <dbReference type="ChEBI" id="CHEBI:18420"/>
    </ligand>
</feature>
<evidence type="ECO:0000256" key="4">
    <source>
        <dbReference type="ARBA" id="ARBA00023224"/>
    </source>
</evidence>
<evidence type="ECO:0000256" key="6">
    <source>
        <dbReference type="PIRSR" id="PIRSR601019-2"/>
    </source>
</evidence>
<dbReference type="EMBL" id="OVEO01000003">
    <property type="protein sequence ID" value="SPQ94798.1"/>
    <property type="molecule type" value="Genomic_DNA"/>
</dbReference>
<dbReference type="GO" id="GO:0046872">
    <property type="term" value="F:metal ion binding"/>
    <property type="evidence" value="ECO:0007669"/>
    <property type="project" value="UniProtKB-KW"/>
</dbReference>
<name>A0A0G4J5Z1_PLABS</name>
<dbReference type="GO" id="GO:0007188">
    <property type="term" value="P:adenylate cyclase-modulating G protein-coupled receptor signaling pathway"/>
    <property type="evidence" value="ECO:0007669"/>
    <property type="project" value="TreeGrafter"/>
</dbReference>
<dbReference type="SMART" id="SM00275">
    <property type="entry name" value="G_alpha"/>
    <property type="match status" value="1"/>
</dbReference>
<dbReference type="PANTHER" id="PTHR10218:SF302">
    <property type="entry name" value="GUANINE NUCLEOTIDE-BINDING PROTEIN ALPHA-5 SUBUNIT"/>
    <property type="match status" value="1"/>
</dbReference>
<organism evidence="7 9">
    <name type="scientific">Plasmodiophora brassicae</name>
    <name type="common">Clubroot disease agent</name>
    <dbReference type="NCBI Taxonomy" id="37360"/>
    <lineage>
        <taxon>Eukaryota</taxon>
        <taxon>Sar</taxon>
        <taxon>Rhizaria</taxon>
        <taxon>Endomyxa</taxon>
        <taxon>Phytomyxea</taxon>
        <taxon>Plasmodiophorida</taxon>
        <taxon>Plasmodiophoridae</taxon>
        <taxon>Plasmodiophora</taxon>
    </lineage>
</organism>
<evidence type="ECO:0000313" key="8">
    <source>
        <dbReference type="EMBL" id="SPQ94798.1"/>
    </source>
</evidence>
<keyword evidence="3 5" id="KW-0342">GTP-binding</keyword>
<dbReference type="InterPro" id="IPR011025">
    <property type="entry name" value="GproteinA_insert"/>
</dbReference>
<keyword evidence="1 6" id="KW-0479">Metal-binding</keyword>
<dbReference type="SUPFAM" id="SSF52540">
    <property type="entry name" value="P-loop containing nucleoside triphosphate hydrolases"/>
    <property type="match status" value="1"/>
</dbReference>
<dbReference type="GO" id="GO:0005525">
    <property type="term" value="F:GTP binding"/>
    <property type="evidence" value="ECO:0007669"/>
    <property type="project" value="UniProtKB-KW"/>
</dbReference>
<keyword evidence="6" id="KW-0460">Magnesium</keyword>
<feature type="binding site" evidence="5">
    <location>
        <position position="342"/>
    </location>
    <ligand>
        <name>GTP</name>
        <dbReference type="ChEBI" id="CHEBI:37565"/>
    </ligand>
</feature>